<evidence type="ECO:0000313" key="3">
    <source>
        <dbReference type="Proteomes" id="UP001642409"/>
    </source>
</evidence>
<name>A0AA86UEH0_9EUKA</name>
<dbReference type="EMBL" id="CAXDID020000575">
    <property type="protein sequence ID" value="CAL6104001.1"/>
    <property type="molecule type" value="Genomic_DNA"/>
</dbReference>
<dbReference type="Proteomes" id="UP001642409">
    <property type="component" value="Unassembled WGS sequence"/>
</dbReference>
<evidence type="ECO:0000313" key="1">
    <source>
        <dbReference type="EMBL" id="CAI9947937.1"/>
    </source>
</evidence>
<dbReference type="AlphaFoldDB" id="A0AA86UEH0"/>
<evidence type="ECO:0000313" key="2">
    <source>
        <dbReference type="EMBL" id="CAL6104001.1"/>
    </source>
</evidence>
<gene>
    <name evidence="1" type="ORF">HINF_LOCUS35582</name>
    <name evidence="2" type="ORF">HINF_LOCUS72488</name>
</gene>
<organism evidence="1">
    <name type="scientific">Hexamita inflata</name>
    <dbReference type="NCBI Taxonomy" id="28002"/>
    <lineage>
        <taxon>Eukaryota</taxon>
        <taxon>Metamonada</taxon>
        <taxon>Diplomonadida</taxon>
        <taxon>Hexamitidae</taxon>
        <taxon>Hexamitinae</taxon>
        <taxon>Hexamita</taxon>
    </lineage>
</organism>
<proteinExistence type="predicted"/>
<keyword evidence="3" id="KW-1185">Reference proteome</keyword>
<reference evidence="2 3" key="2">
    <citation type="submission" date="2024-07" db="EMBL/GenBank/DDBJ databases">
        <authorList>
            <person name="Akdeniz Z."/>
        </authorList>
    </citation>
    <scope>NUCLEOTIDE SEQUENCE [LARGE SCALE GENOMIC DNA]</scope>
</reference>
<sequence>MRRWSSGRMLACHARDPGPIPGRRTLFLSLHITHHTHYTSVAGLNTRRKATLEVFGFILEIVKIWIDMAKYAILSNITKICSELSLVRNLIKCLEKVLFTRNQ</sequence>
<protein>
    <submittedName>
        <fullName evidence="1">Uncharacterized protein</fullName>
    </submittedName>
</protein>
<comment type="caution">
    <text evidence="1">The sequence shown here is derived from an EMBL/GenBank/DDBJ whole genome shotgun (WGS) entry which is preliminary data.</text>
</comment>
<reference evidence="1" key="1">
    <citation type="submission" date="2023-06" db="EMBL/GenBank/DDBJ databases">
        <authorList>
            <person name="Kurt Z."/>
        </authorList>
    </citation>
    <scope>NUCLEOTIDE SEQUENCE</scope>
</reference>
<dbReference type="EMBL" id="CATOUU010000783">
    <property type="protein sequence ID" value="CAI9947937.1"/>
    <property type="molecule type" value="Genomic_DNA"/>
</dbReference>
<accession>A0AA86UEH0</accession>